<name>A0A7C1W2Y9_DESA2</name>
<evidence type="ECO:0000259" key="1">
    <source>
        <dbReference type="Pfam" id="PF01850"/>
    </source>
</evidence>
<accession>A0A7C1W2Y9</accession>
<dbReference type="InterPro" id="IPR029060">
    <property type="entry name" value="PIN-like_dom_sf"/>
</dbReference>
<dbReference type="CDD" id="cd18692">
    <property type="entry name" value="PIN_VapC-like"/>
    <property type="match status" value="1"/>
</dbReference>
<dbReference type="Proteomes" id="UP000885738">
    <property type="component" value="Unassembled WGS sequence"/>
</dbReference>
<organism evidence="2">
    <name type="scientific">Desulfofervidus auxilii</name>
    <dbReference type="NCBI Taxonomy" id="1621989"/>
    <lineage>
        <taxon>Bacteria</taxon>
        <taxon>Pseudomonadati</taxon>
        <taxon>Thermodesulfobacteriota</taxon>
        <taxon>Candidatus Desulfofervidia</taxon>
        <taxon>Candidatus Desulfofervidales</taxon>
        <taxon>Candidatus Desulfofervidaceae</taxon>
        <taxon>Candidatus Desulfofervidus</taxon>
    </lineage>
</organism>
<feature type="domain" description="PIN" evidence="1">
    <location>
        <begin position="5"/>
        <end position="124"/>
    </location>
</feature>
<dbReference type="Gene3D" id="3.40.50.1010">
    <property type="entry name" value="5'-nuclease"/>
    <property type="match status" value="1"/>
</dbReference>
<comment type="caution">
    <text evidence="2">The sequence shown here is derived from an EMBL/GenBank/DDBJ whole genome shotgun (WGS) entry which is preliminary data.</text>
</comment>
<protein>
    <submittedName>
        <fullName evidence="2">PIN domain-containing protein</fullName>
    </submittedName>
</protein>
<evidence type="ECO:0000313" key="2">
    <source>
        <dbReference type="EMBL" id="HEC67500.1"/>
    </source>
</evidence>
<dbReference type="Pfam" id="PF01850">
    <property type="entry name" value="PIN"/>
    <property type="match status" value="1"/>
</dbReference>
<gene>
    <name evidence="2" type="ORF">ENI35_01600</name>
</gene>
<reference evidence="2" key="1">
    <citation type="journal article" date="2020" name="mSystems">
        <title>Genome- and Community-Level Interaction Insights into Carbon Utilization and Element Cycling Functions of Hydrothermarchaeota in Hydrothermal Sediment.</title>
        <authorList>
            <person name="Zhou Z."/>
            <person name="Liu Y."/>
            <person name="Xu W."/>
            <person name="Pan J."/>
            <person name="Luo Z.H."/>
            <person name="Li M."/>
        </authorList>
    </citation>
    <scope>NUCLEOTIDE SEQUENCE [LARGE SCALE GENOMIC DNA]</scope>
    <source>
        <strain evidence="2">HyVt-389</strain>
    </source>
</reference>
<dbReference type="InterPro" id="IPR002716">
    <property type="entry name" value="PIN_dom"/>
</dbReference>
<proteinExistence type="predicted"/>
<dbReference type="SUPFAM" id="SSF88723">
    <property type="entry name" value="PIN domain-like"/>
    <property type="match status" value="1"/>
</dbReference>
<dbReference type="EMBL" id="DRIH01000055">
    <property type="protein sequence ID" value="HEC67500.1"/>
    <property type="molecule type" value="Genomic_DNA"/>
</dbReference>
<sequence length="143" mass="16673">MKGKVFIDSNILIYAVSKNSPKCEISRQILIENAEQITLSSQVINEFINVCIKKNILSLENTFKYADEFMDIFDFCVIEKKDIKLAMYINGKYKYSYWDSLIIASALKDNCSILYTEDLQHEQVIEGKLKIINPFEEQGQRRK</sequence>
<dbReference type="AlphaFoldDB" id="A0A7C1W2Y9"/>